<dbReference type="OrthoDB" id="2134102at2759"/>
<proteinExistence type="predicted"/>
<feature type="transmembrane region" description="Helical" evidence="1">
    <location>
        <begin position="105"/>
        <end position="130"/>
    </location>
</feature>
<accession>A0A1Y2BQ09</accession>
<reference evidence="2 3" key="1">
    <citation type="submission" date="2016-07" db="EMBL/GenBank/DDBJ databases">
        <title>Pervasive Adenine N6-methylation of Active Genes in Fungi.</title>
        <authorList>
            <consortium name="DOE Joint Genome Institute"/>
            <person name="Mondo S.J."/>
            <person name="Dannebaum R.O."/>
            <person name="Kuo R.C."/>
            <person name="Labutti K."/>
            <person name="Haridas S."/>
            <person name="Kuo A."/>
            <person name="Salamov A."/>
            <person name="Ahrendt S.R."/>
            <person name="Lipzen A."/>
            <person name="Sullivan W."/>
            <person name="Andreopoulos W.B."/>
            <person name="Clum A."/>
            <person name="Lindquist E."/>
            <person name="Daum C."/>
            <person name="Ramamoorthy G.K."/>
            <person name="Gryganskyi A."/>
            <person name="Culley D."/>
            <person name="Magnuson J.K."/>
            <person name="James T.Y."/>
            <person name="O'Malley M.A."/>
            <person name="Stajich J.E."/>
            <person name="Spatafora J.W."/>
            <person name="Visel A."/>
            <person name="Grigoriev I.V."/>
        </authorList>
    </citation>
    <scope>NUCLEOTIDE SEQUENCE [LARGE SCALE GENOMIC DNA]</scope>
    <source>
        <strain evidence="2 3">JEL800</strain>
    </source>
</reference>
<dbReference type="Proteomes" id="UP000193642">
    <property type="component" value="Unassembled WGS sequence"/>
</dbReference>
<protein>
    <submittedName>
        <fullName evidence="2">Uncharacterized protein</fullName>
    </submittedName>
</protein>
<keyword evidence="3" id="KW-1185">Reference proteome</keyword>
<keyword evidence="1" id="KW-1133">Transmembrane helix</keyword>
<evidence type="ECO:0000313" key="2">
    <source>
        <dbReference type="EMBL" id="ORY36833.1"/>
    </source>
</evidence>
<dbReference type="EMBL" id="MCGO01000053">
    <property type="protein sequence ID" value="ORY36833.1"/>
    <property type="molecule type" value="Genomic_DNA"/>
</dbReference>
<name>A0A1Y2BQ09_9FUNG</name>
<keyword evidence="1" id="KW-0472">Membrane</keyword>
<dbReference type="AlphaFoldDB" id="A0A1Y2BQ09"/>
<gene>
    <name evidence="2" type="ORF">BCR33DRAFT_721767</name>
</gene>
<feature type="transmembrane region" description="Helical" evidence="1">
    <location>
        <begin position="142"/>
        <end position="160"/>
    </location>
</feature>
<feature type="transmembrane region" description="Helical" evidence="1">
    <location>
        <begin position="213"/>
        <end position="237"/>
    </location>
</feature>
<feature type="transmembrane region" description="Helical" evidence="1">
    <location>
        <begin position="71"/>
        <end position="93"/>
    </location>
</feature>
<organism evidence="2 3">
    <name type="scientific">Rhizoclosmatium globosum</name>
    <dbReference type="NCBI Taxonomy" id="329046"/>
    <lineage>
        <taxon>Eukaryota</taxon>
        <taxon>Fungi</taxon>
        <taxon>Fungi incertae sedis</taxon>
        <taxon>Chytridiomycota</taxon>
        <taxon>Chytridiomycota incertae sedis</taxon>
        <taxon>Chytridiomycetes</taxon>
        <taxon>Chytridiales</taxon>
        <taxon>Chytriomycetaceae</taxon>
        <taxon>Rhizoclosmatium</taxon>
    </lineage>
</organism>
<feature type="transmembrane region" description="Helical" evidence="1">
    <location>
        <begin position="172"/>
        <end position="193"/>
    </location>
</feature>
<keyword evidence="1" id="KW-0812">Transmembrane</keyword>
<evidence type="ECO:0000256" key="1">
    <source>
        <dbReference type="SAM" id="Phobius"/>
    </source>
</evidence>
<comment type="caution">
    <text evidence="2">The sequence shown here is derived from an EMBL/GenBank/DDBJ whole genome shotgun (WGS) entry which is preliminary data.</text>
</comment>
<evidence type="ECO:0000313" key="3">
    <source>
        <dbReference type="Proteomes" id="UP000193642"/>
    </source>
</evidence>
<sequence>MPALPYVEVVARLAEIAANATNQIINPTPSTTFTTTILAPTSTTSLRSVPSPSQASPHNLSTILNVSETDIIIYGAYVMMQGIFLGMSVIFLYQAIDLHVQKRSWLTFANVSQLTLWIARTLIIIVFEIAPYFQVSCFWRKFAAGVVSQSVIVCVWWLQYIKFESMYKNRPWICRVVLGFCMICTVATFPYIWTEILKPDSMDHCSVRLNGDIQSVYVSADVFINVLLSALFAAAIIKHVNNTDKAWDSYAKLCYILSCDVRGSFLDTAAQLVKLFLQLATWIPSSQSLFGSHVCDFIKVIAAHWFVTDVRKKWPSARNVNSKQDASGRGQDNILISCRRKGSFGALGLGSTDTLRIPATSLESLKASQTFPLRSASAGKSSDSLRAGSGSAELGMRYARSSDNIMFPRREGRHF</sequence>